<sequence length="168" mass="19086">MDEFEKKKKEHLNPVLFEAGAGLLDSQSFEYQIAYLLYLFAKLGVEGLTLTKTTAILDDNEKKTAGQLIGLLKKHIDVDSAAEQKLAKALKARNKLVHRFLIDNIERFVDAHERTLLVKEIRELRGQIRASIKSLDPLIILLSKYVENEPVDIYLKEAKGAFMLSFEA</sequence>
<keyword evidence="2" id="KW-1185">Reference proteome</keyword>
<dbReference type="HOGENOM" id="CLU_1585084_0_0_6"/>
<gene>
    <name evidence="1" type="ordered locus">PSHAa1266</name>
</gene>
<reference evidence="1 2" key="1">
    <citation type="journal article" date="2005" name="Genome Res.">
        <title>Coping with cold: the genome of the versatile marine Antarctica bacterium Pseudoalteromonas haloplanktis TAC125.</title>
        <authorList>
            <person name="Medigue C."/>
            <person name="Krin E."/>
            <person name="Pascal G."/>
            <person name="Barbe V."/>
            <person name="Bernsel A."/>
            <person name="Bertin P."/>
            <person name="Cheung F."/>
            <person name="Cruveiller S."/>
            <person name="Damico S."/>
            <person name="Duilio A."/>
            <person name="Fang G."/>
            <person name="Feller G."/>
            <person name="Mangenot S."/>
            <person name="Marino G."/>
            <person name="Nilsson J."/>
            <person name="Parilli E."/>
            <person name="Rocha E."/>
            <person name="Rouy Z."/>
            <person name="Sekowska A."/>
            <person name="Tutino M.L."/>
            <person name="Vallenet D."/>
            <person name="von Heijne G."/>
            <person name="Danchin A."/>
        </authorList>
    </citation>
    <scope>NUCLEOTIDE SEQUENCE [LARGE SCALE GENOMIC DNA]</scope>
    <source>
        <strain evidence="2">TAC 125</strain>
    </source>
</reference>
<dbReference type="EMBL" id="CR954246">
    <property type="protein sequence ID" value="CAI86341.1"/>
    <property type="molecule type" value="Genomic_DNA"/>
</dbReference>
<proteinExistence type="predicted"/>
<name>Q3IKW1_PSET1</name>
<evidence type="ECO:0000313" key="2">
    <source>
        <dbReference type="Proteomes" id="UP000006843"/>
    </source>
</evidence>
<dbReference type="AlphaFoldDB" id="Q3IKW1"/>
<dbReference type="KEGG" id="pha:PSHAa1266"/>
<organism evidence="1 2">
    <name type="scientific">Pseudoalteromonas translucida (strain TAC 125)</name>
    <dbReference type="NCBI Taxonomy" id="326442"/>
    <lineage>
        <taxon>Bacteria</taxon>
        <taxon>Pseudomonadati</taxon>
        <taxon>Pseudomonadota</taxon>
        <taxon>Gammaproteobacteria</taxon>
        <taxon>Alteromonadales</taxon>
        <taxon>Pseudoalteromonadaceae</taxon>
        <taxon>Pseudoalteromonas</taxon>
    </lineage>
</organism>
<dbReference type="eggNOG" id="ENOG5033WU9">
    <property type="taxonomic scope" value="Bacteria"/>
</dbReference>
<dbReference type="Proteomes" id="UP000006843">
    <property type="component" value="Chromosome I"/>
</dbReference>
<accession>Q3IKW1</accession>
<protein>
    <submittedName>
        <fullName evidence="1">Uncharacterized protein</fullName>
    </submittedName>
</protein>
<evidence type="ECO:0000313" key="1">
    <source>
        <dbReference type="EMBL" id="CAI86341.1"/>
    </source>
</evidence>